<dbReference type="eggNOG" id="COG1252">
    <property type="taxonomic scope" value="Bacteria"/>
</dbReference>
<evidence type="ECO:0000256" key="3">
    <source>
        <dbReference type="ARBA" id="ARBA00022630"/>
    </source>
</evidence>
<dbReference type="AlphaFoldDB" id="B7KBF3"/>
<keyword evidence="5" id="KW-0521">NADP</keyword>
<keyword evidence="6" id="KW-0560">Oxidoreductase</keyword>
<dbReference type="HOGENOM" id="CLU_021377_7_1_3"/>
<name>B7KBF3_GLOC7</name>
<evidence type="ECO:0000313" key="11">
    <source>
        <dbReference type="Proteomes" id="UP000002384"/>
    </source>
</evidence>
<dbReference type="GO" id="GO:0019646">
    <property type="term" value="P:aerobic electron transport chain"/>
    <property type="evidence" value="ECO:0007669"/>
    <property type="project" value="TreeGrafter"/>
</dbReference>
<dbReference type="FunFam" id="3.50.50.100:FF:000010">
    <property type="entry name" value="Alternative NAD(P)H-ubiquinone oxidoreductase C1, chloroplastic/mitochondrial"/>
    <property type="match status" value="1"/>
</dbReference>
<comment type="similarity">
    <text evidence="2">Belongs to the NADH dehydrogenase family.</text>
</comment>
<dbReference type="GO" id="GO:0003955">
    <property type="term" value="F:NAD(P)H dehydrogenase (quinone) activity"/>
    <property type="evidence" value="ECO:0007669"/>
    <property type="project" value="TreeGrafter"/>
</dbReference>
<sequence length="397" mass="44456">MSELSKRILILGGGFGGLYTALRLDEFSWSNSHKPEIILVDKSDRFLFSPLLYELVTGEMQSWEIAPPFDELLANTNIRFHHGCVSDLNISDSLVHLDNQETLSYDKLVIALGGQTPLDFVPGAKEYAIPFRTLQDAYHLGQKLKELEQSNSEKIRVVVVGGGYSGVELACKLADRLGERGRIRIVELGEDILNSSPPHNRNAAKKALEERLVWIDLETKIEEITADTVSLLYKGQVDTIPADLVLWTVGTKVSDFIKSLPLPQNRAGKLVTNSFLQAENHPNIYILGDIADCRDKNGQQVPATAQVALQQADYCAWNLWASIMERPMLPFQYQGLGEMMTLGVDNATVNSLGLKLDGTLAYLTRRLLYLYRFPTLKHRLAVGFNWLTQPIMELLLD</sequence>
<dbReference type="STRING" id="65393.PCC7424_3107"/>
<keyword evidence="3" id="KW-0285">Flavoprotein</keyword>
<feature type="domain" description="FAD/NAD(P)-binding" evidence="9">
    <location>
        <begin position="7"/>
        <end position="312"/>
    </location>
</feature>
<evidence type="ECO:0000313" key="10">
    <source>
        <dbReference type="EMBL" id="ACK71509.1"/>
    </source>
</evidence>
<dbReference type="Proteomes" id="UP000002384">
    <property type="component" value="Chromosome"/>
</dbReference>
<reference evidence="11" key="1">
    <citation type="journal article" date="2011" name="MBio">
        <title>Novel metabolic attributes of the genus Cyanothece, comprising a group of unicellular nitrogen-fixing Cyanobacteria.</title>
        <authorList>
            <person name="Bandyopadhyay A."/>
            <person name="Elvitigala T."/>
            <person name="Welsh E."/>
            <person name="Stockel J."/>
            <person name="Liberton M."/>
            <person name="Min H."/>
            <person name="Sherman L.A."/>
            <person name="Pakrasi H.B."/>
        </authorList>
    </citation>
    <scope>NUCLEOTIDE SEQUENCE [LARGE SCALE GENOMIC DNA]</scope>
    <source>
        <strain evidence="11">PCC 7424</strain>
    </source>
</reference>
<dbReference type="Pfam" id="PF07992">
    <property type="entry name" value="Pyr_redox_2"/>
    <property type="match status" value="1"/>
</dbReference>
<dbReference type="Gene3D" id="3.50.50.100">
    <property type="match status" value="1"/>
</dbReference>
<evidence type="ECO:0000256" key="4">
    <source>
        <dbReference type="ARBA" id="ARBA00022827"/>
    </source>
</evidence>
<evidence type="ECO:0000256" key="6">
    <source>
        <dbReference type="ARBA" id="ARBA00023002"/>
    </source>
</evidence>
<evidence type="ECO:0000259" key="9">
    <source>
        <dbReference type="Pfam" id="PF07992"/>
    </source>
</evidence>
<dbReference type="OrthoDB" id="9781621at2"/>
<evidence type="ECO:0000256" key="8">
    <source>
        <dbReference type="ARBA" id="ARBA00066844"/>
    </source>
</evidence>
<dbReference type="PRINTS" id="PR00368">
    <property type="entry name" value="FADPNR"/>
</dbReference>
<dbReference type="SUPFAM" id="SSF51905">
    <property type="entry name" value="FAD/NAD(P)-binding domain"/>
    <property type="match status" value="2"/>
</dbReference>
<keyword evidence="11" id="KW-1185">Reference proteome</keyword>
<gene>
    <name evidence="10" type="ordered locus">PCC7424_3107</name>
</gene>
<proteinExistence type="inferred from homology"/>
<dbReference type="RefSeq" id="WP_015955106.1">
    <property type="nucleotide sequence ID" value="NC_011729.1"/>
</dbReference>
<dbReference type="EC" id="1.6.5.12" evidence="8"/>
<keyword evidence="4" id="KW-0274">FAD</keyword>
<dbReference type="InterPro" id="IPR036188">
    <property type="entry name" value="FAD/NAD-bd_sf"/>
</dbReference>
<dbReference type="PRINTS" id="PR00411">
    <property type="entry name" value="PNDRDTASEI"/>
</dbReference>
<organism evidence="10 11">
    <name type="scientific">Gloeothece citriformis (strain PCC 7424)</name>
    <name type="common">Cyanothece sp. (strain PCC 7424)</name>
    <dbReference type="NCBI Taxonomy" id="65393"/>
    <lineage>
        <taxon>Bacteria</taxon>
        <taxon>Bacillati</taxon>
        <taxon>Cyanobacteriota</taxon>
        <taxon>Cyanophyceae</taxon>
        <taxon>Oscillatoriophycideae</taxon>
        <taxon>Chroococcales</taxon>
        <taxon>Aphanothecaceae</taxon>
        <taxon>Gloeothece</taxon>
        <taxon>Gloeothece citriformis</taxon>
    </lineage>
</organism>
<accession>B7KBF3</accession>
<evidence type="ECO:0000256" key="5">
    <source>
        <dbReference type="ARBA" id="ARBA00022857"/>
    </source>
</evidence>
<comment type="catalytic activity">
    <reaction evidence="7">
        <text>demethylphylloquinone + NADPH + H(+) = demethylphylloquinol + NADP(+)</text>
        <dbReference type="Rhea" id="RHEA:47744"/>
        <dbReference type="ChEBI" id="CHEBI:15378"/>
        <dbReference type="ChEBI" id="CHEBI:31087"/>
        <dbReference type="ChEBI" id="CHEBI:57783"/>
        <dbReference type="ChEBI" id="CHEBI:58349"/>
        <dbReference type="ChEBI" id="CHEBI:87844"/>
        <dbReference type="EC" id="1.6.5.12"/>
    </reaction>
</comment>
<protein>
    <recommendedName>
        <fullName evidence="8">demethylphylloquinone reductase</fullName>
        <ecNumber evidence="8">1.6.5.12</ecNumber>
    </recommendedName>
</protein>
<evidence type="ECO:0000256" key="2">
    <source>
        <dbReference type="ARBA" id="ARBA00005272"/>
    </source>
</evidence>
<evidence type="ECO:0000256" key="1">
    <source>
        <dbReference type="ARBA" id="ARBA00001974"/>
    </source>
</evidence>
<evidence type="ECO:0000256" key="7">
    <source>
        <dbReference type="ARBA" id="ARBA00052971"/>
    </source>
</evidence>
<dbReference type="EMBL" id="CP001291">
    <property type="protein sequence ID" value="ACK71509.1"/>
    <property type="molecule type" value="Genomic_DNA"/>
</dbReference>
<dbReference type="PANTHER" id="PTHR42913">
    <property type="entry name" value="APOPTOSIS-INDUCING FACTOR 1"/>
    <property type="match status" value="1"/>
</dbReference>
<dbReference type="InterPro" id="IPR023753">
    <property type="entry name" value="FAD/NAD-binding_dom"/>
</dbReference>
<dbReference type="InterPro" id="IPR051169">
    <property type="entry name" value="NADH-Q_oxidoreductase"/>
</dbReference>
<dbReference type="KEGG" id="cyc:PCC7424_3107"/>
<dbReference type="PANTHER" id="PTHR42913:SF4">
    <property type="entry name" value="ALTERNATIVE NAD(P)H-UBIQUINONE OXIDOREDUCTASE C1, CHLOROPLASTIC_MITOCHONDRIAL"/>
    <property type="match status" value="1"/>
</dbReference>
<comment type="cofactor">
    <cofactor evidence="1">
        <name>FAD</name>
        <dbReference type="ChEBI" id="CHEBI:57692"/>
    </cofactor>
</comment>